<evidence type="ECO:0000313" key="2">
    <source>
        <dbReference type="EMBL" id="KPV44119.1"/>
    </source>
</evidence>
<feature type="transmembrane region" description="Helical" evidence="1">
    <location>
        <begin position="12"/>
        <end position="32"/>
    </location>
</feature>
<dbReference type="Pfam" id="PF01944">
    <property type="entry name" value="SpoIIM"/>
    <property type="match status" value="1"/>
</dbReference>
<keyword evidence="1" id="KW-0472">Membrane</keyword>
<sequence length="217" mass="24367">MNTTWENRQGWVWGLGLLLLLSGYLAGVSWPARFNSMLAPSLEQLRKLAVQTGVFHSVIRTVLMILIHNLFAAIIVMIISGILTAGIYPAWAMWMNGLTMGYVVAEESQHLSVPAWRIFVYGMLPHGLFELPAFIWCGVMGIRLGYFAVQSLWWHLQVRIFPTQLQPGRGQPGVFRSELKKVLKLLPYPIGLLVIAATIEGTVTPHLIVIGIQHFHK</sequence>
<feature type="transmembrane region" description="Helical" evidence="1">
    <location>
        <begin position="70"/>
        <end position="91"/>
    </location>
</feature>
<dbReference type="PANTHER" id="PTHR35337">
    <property type="entry name" value="SLR1478 PROTEIN"/>
    <property type="match status" value="1"/>
</dbReference>
<accession>A0A0P9ELH4</accession>
<proteinExistence type="predicted"/>
<gene>
    <name evidence="2" type="ORF">AN477_08595</name>
</gene>
<dbReference type="STRING" id="471514.AN477_08595"/>
<dbReference type="PANTHER" id="PTHR35337:SF1">
    <property type="entry name" value="SLR1478 PROTEIN"/>
    <property type="match status" value="1"/>
</dbReference>
<dbReference type="AlphaFoldDB" id="A0A0P9ELH4"/>
<comment type="caution">
    <text evidence="2">The sequence shown here is derived from an EMBL/GenBank/DDBJ whole genome shotgun (WGS) entry which is preliminary data.</text>
</comment>
<evidence type="ECO:0000313" key="3">
    <source>
        <dbReference type="Proteomes" id="UP000050482"/>
    </source>
</evidence>
<dbReference type="Proteomes" id="UP000050482">
    <property type="component" value="Unassembled WGS sequence"/>
</dbReference>
<dbReference type="PATRIC" id="fig|471514.4.peg.902"/>
<name>A0A0P9ELH4_9BACL</name>
<reference evidence="2 3" key="1">
    <citation type="submission" date="2015-09" db="EMBL/GenBank/DDBJ databases">
        <title>Draft genome sequence of Alicyclobacillus ferrooxydans DSM 22381.</title>
        <authorList>
            <person name="Hemp J."/>
        </authorList>
    </citation>
    <scope>NUCLEOTIDE SEQUENCE [LARGE SCALE GENOMIC DNA]</scope>
    <source>
        <strain evidence="2 3">TC-34</strain>
    </source>
</reference>
<evidence type="ECO:0008006" key="4">
    <source>
        <dbReference type="Google" id="ProtNLM"/>
    </source>
</evidence>
<dbReference type="InterPro" id="IPR002798">
    <property type="entry name" value="SpoIIM-like"/>
</dbReference>
<organism evidence="2 3">
    <name type="scientific">Alicyclobacillus ferrooxydans</name>
    <dbReference type="NCBI Taxonomy" id="471514"/>
    <lineage>
        <taxon>Bacteria</taxon>
        <taxon>Bacillati</taxon>
        <taxon>Bacillota</taxon>
        <taxon>Bacilli</taxon>
        <taxon>Bacillales</taxon>
        <taxon>Alicyclobacillaceae</taxon>
        <taxon>Alicyclobacillus</taxon>
    </lineage>
</organism>
<protein>
    <recommendedName>
        <fullName evidence="4">Stage II sporulation protein M</fullName>
    </recommendedName>
</protein>
<keyword evidence="3" id="KW-1185">Reference proteome</keyword>
<feature type="transmembrane region" description="Helical" evidence="1">
    <location>
        <begin position="133"/>
        <end position="156"/>
    </location>
</feature>
<evidence type="ECO:0000256" key="1">
    <source>
        <dbReference type="SAM" id="Phobius"/>
    </source>
</evidence>
<dbReference type="EMBL" id="LJCO01000040">
    <property type="protein sequence ID" value="KPV44119.1"/>
    <property type="molecule type" value="Genomic_DNA"/>
</dbReference>
<dbReference type="RefSeq" id="WP_054968764.1">
    <property type="nucleotide sequence ID" value="NZ_LJCO01000040.1"/>
</dbReference>
<feature type="transmembrane region" description="Helical" evidence="1">
    <location>
        <begin position="185"/>
        <end position="212"/>
    </location>
</feature>
<keyword evidence="1" id="KW-0812">Transmembrane</keyword>
<keyword evidence="1" id="KW-1133">Transmembrane helix</keyword>